<dbReference type="InterPro" id="IPR021139">
    <property type="entry name" value="NYN"/>
</dbReference>
<dbReference type="EMBL" id="CP051627">
    <property type="protein sequence ID" value="UPT22295.1"/>
    <property type="molecule type" value="Genomic_DNA"/>
</dbReference>
<feature type="region of interest" description="Disordered" evidence="1">
    <location>
        <begin position="254"/>
        <end position="434"/>
    </location>
</feature>
<name>A0ABY4L7C6_THEAE</name>
<protein>
    <submittedName>
        <fullName evidence="3">NYN domain-containing protein</fullName>
    </submittedName>
</protein>
<organism evidence="3 4">
    <name type="scientific">Thermobifida alba</name>
    <name type="common">Thermomonospora alba</name>
    <dbReference type="NCBI Taxonomy" id="53522"/>
    <lineage>
        <taxon>Bacteria</taxon>
        <taxon>Bacillati</taxon>
        <taxon>Actinomycetota</taxon>
        <taxon>Actinomycetes</taxon>
        <taxon>Streptosporangiales</taxon>
        <taxon>Nocardiopsidaceae</taxon>
        <taxon>Thermobifida</taxon>
    </lineage>
</organism>
<accession>A0ABY4L7C6</accession>
<evidence type="ECO:0000256" key="1">
    <source>
        <dbReference type="SAM" id="MobiDB-lite"/>
    </source>
</evidence>
<keyword evidence="4" id="KW-1185">Reference proteome</keyword>
<reference evidence="3 4" key="1">
    <citation type="submission" date="2020-04" db="EMBL/GenBank/DDBJ databases">
        <title>Thermobifida alba genome sequencing and assembly.</title>
        <authorList>
            <person name="Luzics S."/>
            <person name="Horvath B."/>
            <person name="Nagy I."/>
            <person name="Toth A."/>
            <person name="Nagy I."/>
            <person name="Kukolya J."/>
        </authorList>
    </citation>
    <scope>NUCLEOTIDE SEQUENCE [LARGE SCALE GENOMIC DNA]</scope>
    <source>
        <strain evidence="3 4">DSM 43795</strain>
    </source>
</reference>
<feature type="domain" description="NYN" evidence="2">
    <location>
        <begin position="4"/>
        <end position="165"/>
    </location>
</feature>
<dbReference type="RefSeq" id="WP_248590775.1">
    <property type="nucleotide sequence ID" value="NZ_BAABEB010000039.1"/>
</dbReference>
<feature type="region of interest" description="Disordered" evidence="1">
    <location>
        <begin position="181"/>
        <end position="222"/>
    </location>
</feature>
<dbReference type="Gene3D" id="3.40.50.1010">
    <property type="entry name" value="5'-nuclease"/>
    <property type="match status" value="1"/>
</dbReference>
<feature type="compositionally biased region" description="Low complexity" evidence="1">
    <location>
        <begin position="320"/>
        <end position="334"/>
    </location>
</feature>
<evidence type="ECO:0000313" key="4">
    <source>
        <dbReference type="Proteomes" id="UP000832041"/>
    </source>
</evidence>
<feature type="compositionally biased region" description="Gly residues" evidence="1">
    <location>
        <begin position="362"/>
        <end position="374"/>
    </location>
</feature>
<sequence length="513" mass="54467">MDRCALFVDAAYLLAEGAMAVHGTRDRDSVSWDYAALVQLLNEVARDRTGLPLLRCYWYEAVTDGRRSQEQEGIAELPGVKFRAARIRPGRREGVENYVQKDLVPLARNGAICDAVLICGDEDMAPVIAEAQEFGVRVTVVNISIEGNWTISRALRRECDDLIEIGAGHLRPHVNLLEAGAGPADDTIPSGQNGPLANGRSRPTTGPTTRQPATAHAGASRVEPAAAVEAMFAATGAQPAATGSAMEQLRAMRQSLAQQRGDHLAAQNTAAMEPRTGGQPSLGQAGYPPQHGTGAHPGMAGVVGNTPTGAHPAMPPQGYPTPGQGQPGQHQGQPRDPAMGGAYEREAPPPAREVPPEPRFGGNTGENPGYGGNTGANPTFGASTGTDSRYRSTQRVHQGPETAAGPRPQNNQAPHNAYPSPAPRLGHPPQGGHTLEEAVGIAHQEGNDFAESIARDAPVLWLEAVLARKPRMPSDLEARLLQGSALPVDFLLRDEVRHALRQGFWDALERSRT</sequence>
<dbReference type="Proteomes" id="UP000832041">
    <property type="component" value="Chromosome"/>
</dbReference>
<feature type="compositionally biased region" description="Polar residues" evidence="1">
    <location>
        <begin position="376"/>
        <end position="396"/>
    </location>
</feature>
<gene>
    <name evidence="3" type="ORF">FOF52_16070</name>
</gene>
<evidence type="ECO:0000259" key="2">
    <source>
        <dbReference type="Pfam" id="PF01936"/>
    </source>
</evidence>
<evidence type="ECO:0000313" key="3">
    <source>
        <dbReference type="EMBL" id="UPT22295.1"/>
    </source>
</evidence>
<dbReference type="Pfam" id="PF01936">
    <property type="entry name" value="NYN"/>
    <property type="match status" value="1"/>
</dbReference>
<feature type="compositionally biased region" description="Low complexity" evidence="1">
    <location>
        <begin position="200"/>
        <end position="214"/>
    </location>
</feature>
<proteinExistence type="predicted"/>